<gene>
    <name evidence="2" type="ORF">N4S67_11720</name>
</gene>
<keyword evidence="1" id="KW-1133">Transmembrane helix</keyword>
<keyword evidence="1" id="KW-0472">Membrane</keyword>
<reference evidence="3" key="1">
    <citation type="submission" date="2023-07" db="EMBL/GenBank/DDBJ databases">
        <authorList>
            <person name="Deng Y."/>
            <person name="Zhang Y.-Q."/>
        </authorList>
    </citation>
    <scope>NUCLEOTIDE SEQUENCE [LARGE SCALE GENOMIC DNA]</scope>
    <source>
        <strain evidence="3">CPCC 205710</strain>
    </source>
</reference>
<dbReference type="RefSeq" id="WP_260993162.1">
    <property type="nucleotide sequence ID" value="NZ_JAODWD010000003.1"/>
</dbReference>
<proteinExistence type="predicted"/>
<organism evidence="2 3">
    <name type="scientific">Mycobacterium deserti</name>
    <dbReference type="NCBI Taxonomy" id="2978347"/>
    <lineage>
        <taxon>Bacteria</taxon>
        <taxon>Bacillati</taxon>
        <taxon>Actinomycetota</taxon>
        <taxon>Actinomycetes</taxon>
        <taxon>Mycobacteriales</taxon>
        <taxon>Mycobacteriaceae</taxon>
        <taxon>Mycobacterium</taxon>
    </lineage>
</organism>
<protein>
    <recommendedName>
        <fullName evidence="4">DUF985 domain-containing protein</fullName>
    </recommendedName>
</protein>
<name>A0ABT2M9Z3_9MYCO</name>
<comment type="caution">
    <text evidence="2">The sequence shown here is derived from an EMBL/GenBank/DDBJ whole genome shotgun (WGS) entry which is preliminary data.</text>
</comment>
<evidence type="ECO:0000313" key="2">
    <source>
        <dbReference type="EMBL" id="MCT7659088.1"/>
    </source>
</evidence>
<keyword evidence="1" id="KW-0812">Transmembrane</keyword>
<accession>A0ABT2M9Z3</accession>
<evidence type="ECO:0000256" key="1">
    <source>
        <dbReference type="SAM" id="Phobius"/>
    </source>
</evidence>
<feature type="transmembrane region" description="Helical" evidence="1">
    <location>
        <begin position="51"/>
        <end position="72"/>
    </location>
</feature>
<evidence type="ECO:0000313" key="3">
    <source>
        <dbReference type="Proteomes" id="UP001206639"/>
    </source>
</evidence>
<dbReference type="EMBL" id="JAODWD010000003">
    <property type="protein sequence ID" value="MCT7659088.1"/>
    <property type="molecule type" value="Genomic_DNA"/>
</dbReference>
<keyword evidence="3" id="KW-1185">Reference proteome</keyword>
<sequence length="174" mass="18969">MADPGSELNGCFPELGGFVVLDLQRLEAELPGAEGSDLFAMFGAGAVGDRVTSAGIAVPILGVSIGYYTIVLRDSRSRPRWRNPVCSSHGWVVGTQTGELLVTGAGYLTEWNQRHDQHRAVTVPPGWYRLTITGYLLEPDSDDDYGLDLELTRAATPPPFTADLTRLFSFEEPR</sequence>
<dbReference type="Proteomes" id="UP001206639">
    <property type="component" value="Unassembled WGS sequence"/>
</dbReference>
<evidence type="ECO:0008006" key="4">
    <source>
        <dbReference type="Google" id="ProtNLM"/>
    </source>
</evidence>